<name>X0W7V9_9ZZZZ</name>
<accession>X0W7V9</accession>
<gene>
    <name evidence="2" type="ORF">S01H1_55720</name>
</gene>
<reference evidence="2" key="1">
    <citation type="journal article" date="2014" name="Front. Microbiol.">
        <title>High frequency of phylogenetically diverse reductive dehalogenase-homologous genes in deep subseafloor sedimentary metagenomes.</title>
        <authorList>
            <person name="Kawai M."/>
            <person name="Futagami T."/>
            <person name="Toyoda A."/>
            <person name="Takaki Y."/>
            <person name="Nishi S."/>
            <person name="Hori S."/>
            <person name="Arai W."/>
            <person name="Tsubouchi T."/>
            <person name="Morono Y."/>
            <person name="Uchiyama I."/>
            <person name="Ito T."/>
            <person name="Fujiyama A."/>
            <person name="Inagaki F."/>
            <person name="Takami H."/>
        </authorList>
    </citation>
    <scope>NUCLEOTIDE SEQUENCE</scope>
    <source>
        <strain evidence="2">Expedition CK06-06</strain>
    </source>
</reference>
<sequence length="109" mass="12680">MFLLVLIAWVFFRASSISDAIYIITHVPATSDFVIADLWTLGLPRFEMLLALLMIGMLFCVELAVSREWSALQWIWATPALRRACYCSCIYCIVFFGVFEKVKFIYFQF</sequence>
<evidence type="ECO:0000256" key="1">
    <source>
        <dbReference type="SAM" id="Phobius"/>
    </source>
</evidence>
<keyword evidence="1" id="KW-1133">Transmembrane helix</keyword>
<dbReference type="EMBL" id="BARS01036234">
    <property type="protein sequence ID" value="GAG27014.1"/>
    <property type="molecule type" value="Genomic_DNA"/>
</dbReference>
<feature type="transmembrane region" description="Helical" evidence="1">
    <location>
        <begin position="85"/>
        <end position="106"/>
    </location>
</feature>
<keyword evidence="1" id="KW-0812">Transmembrane</keyword>
<feature type="transmembrane region" description="Helical" evidence="1">
    <location>
        <begin position="48"/>
        <end position="65"/>
    </location>
</feature>
<comment type="caution">
    <text evidence="2">The sequence shown here is derived from an EMBL/GenBank/DDBJ whole genome shotgun (WGS) entry which is preliminary data.</text>
</comment>
<evidence type="ECO:0000313" key="2">
    <source>
        <dbReference type="EMBL" id="GAG27014.1"/>
    </source>
</evidence>
<keyword evidence="1" id="KW-0472">Membrane</keyword>
<proteinExistence type="predicted"/>
<dbReference type="AlphaFoldDB" id="X0W7V9"/>
<protein>
    <submittedName>
        <fullName evidence="2">Uncharacterized protein</fullName>
    </submittedName>
</protein>
<organism evidence="2">
    <name type="scientific">marine sediment metagenome</name>
    <dbReference type="NCBI Taxonomy" id="412755"/>
    <lineage>
        <taxon>unclassified sequences</taxon>
        <taxon>metagenomes</taxon>
        <taxon>ecological metagenomes</taxon>
    </lineage>
</organism>